<evidence type="ECO:0000256" key="3">
    <source>
        <dbReference type="ARBA" id="ARBA00023163"/>
    </source>
</evidence>
<dbReference type="PROSITE" id="PS01124">
    <property type="entry name" value="HTH_ARAC_FAMILY_2"/>
    <property type="match status" value="1"/>
</dbReference>
<dbReference type="AlphaFoldDB" id="A0A3G2L9J1"/>
<reference evidence="5 6" key="1">
    <citation type="submission" date="2018-08" db="EMBL/GenBank/DDBJ databases">
        <title>The reduced genetic potential of extracellular carbohydrate catabolism in Euzebyella marina RN62, a Flavobacteriia bacterium isolated from the hadal water.</title>
        <authorList>
            <person name="Xue C."/>
        </authorList>
    </citation>
    <scope>NUCLEOTIDE SEQUENCE [LARGE SCALE GENOMIC DNA]</scope>
    <source>
        <strain evidence="5 6">RN62</strain>
    </source>
</reference>
<dbReference type="SUPFAM" id="SSF46689">
    <property type="entry name" value="Homeodomain-like"/>
    <property type="match status" value="1"/>
</dbReference>
<dbReference type="Pfam" id="PF12833">
    <property type="entry name" value="HTH_18"/>
    <property type="match status" value="1"/>
</dbReference>
<dbReference type="PANTHER" id="PTHR43280">
    <property type="entry name" value="ARAC-FAMILY TRANSCRIPTIONAL REGULATOR"/>
    <property type="match status" value="1"/>
</dbReference>
<name>A0A3G2L9J1_9FLAO</name>
<keyword evidence="3" id="KW-0804">Transcription</keyword>
<keyword evidence="6" id="KW-1185">Reference proteome</keyword>
<dbReference type="GO" id="GO:0043565">
    <property type="term" value="F:sequence-specific DNA binding"/>
    <property type="evidence" value="ECO:0007669"/>
    <property type="project" value="InterPro"/>
</dbReference>
<proteinExistence type="predicted"/>
<dbReference type="InterPro" id="IPR018060">
    <property type="entry name" value="HTH_AraC"/>
</dbReference>
<evidence type="ECO:0000256" key="2">
    <source>
        <dbReference type="ARBA" id="ARBA00023125"/>
    </source>
</evidence>
<dbReference type="PANTHER" id="PTHR43280:SF31">
    <property type="entry name" value="TRANSCRIPTIONAL REGULATORY PROTEIN"/>
    <property type="match status" value="1"/>
</dbReference>
<evidence type="ECO:0000313" key="5">
    <source>
        <dbReference type="EMBL" id="AYN68914.1"/>
    </source>
</evidence>
<keyword evidence="1" id="KW-0805">Transcription regulation</keyword>
<evidence type="ECO:0000256" key="1">
    <source>
        <dbReference type="ARBA" id="ARBA00023015"/>
    </source>
</evidence>
<dbReference type="EMBL" id="CP032050">
    <property type="protein sequence ID" value="AYN68914.1"/>
    <property type="molecule type" value="Genomic_DNA"/>
</dbReference>
<gene>
    <name evidence="5" type="ORF">D1013_16780</name>
</gene>
<feature type="domain" description="HTH araC/xylS-type" evidence="4">
    <location>
        <begin position="97"/>
        <end position="196"/>
    </location>
</feature>
<organism evidence="5 6">
    <name type="scientific">Euzebyella marina</name>
    <dbReference type="NCBI Taxonomy" id="1761453"/>
    <lineage>
        <taxon>Bacteria</taxon>
        <taxon>Pseudomonadati</taxon>
        <taxon>Bacteroidota</taxon>
        <taxon>Flavobacteriia</taxon>
        <taxon>Flavobacteriales</taxon>
        <taxon>Flavobacteriaceae</taxon>
        <taxon>Euzebyella</taxon>
    </lineage>
</organism>
<keyword evidence="2" id="KW-0238">DNA-binding</keyword>
<evidence type="ECO:0000259" key="4">
    <source>
        <dbReference type="PROSITE" id="PS01124"/>
    </source>
</evidence>
<dbReference type="Proteomes" id="UP000276309">
    <property type="component" value="Chromosome"/>
</dbReference>
<dbReference type="GO" id="GO:0003700">
    <property type="term" value="F:DNA-binding transcription factor activity"/>
    <property type="evidence" value="ECO:0007669"/>
    <property type="project" value="InterPro"/>
</dbReference>
<dbReference type="OrthoDB" id="952277at2"/>
<protein>
    <submittedName>
        <fullName evidence="5">AraC family transcriptional regulator</fullName>
    </submittedName>
</protein>
<dbReference type="InterPro" id="IPR009057">
    <property type="entry name" value="Homeodomain-like_sf"/>
</dbReference>
<dbReference type="SMART" id="SM00342">
    <property type="entry name" value="HTH_ARAC"/>
    <property type="match status" value="1"/>
</dbReference>
<sequence length="205" mass="23553">MLNLTLTLFLSLQLQVFDRRQSMKFRLHYIPTELSQKVVMTELQKLGIEFSFNNTGHLVLSREISQEKRHQITQALSSFGISLTNAGKNNIVGDIKKALEELIYSSDMRKTTVSAYLSEKLGYSYSYLSNLFSEETYTSIENFIILRKIEFAKRLILEGDMSLTEIAYRLDYSSVAHLSGQFKKVTGLTPTAFLRILEKRKTNNT</sequence>
<evidence type="ECO:0000313" key="6">
    <source>
        <dbReference type="Proteomes" id="UP000276309"/>
    </source>
</evidence>
<dbReference type="KEGG" id="emar:D1013_16780"/>
<accession>A0A3G2L9J1</accession>
<dbReference type="Gene3D" id="1.10.10.60">
    <property type="entry name" value="Homeodomain-like"/>
    <property type="match status" value="1"/>
</dbReference>